<evidence type="ECO:0000313" key="2">
    <source>
        <dbReference type="Proteomes" id="UP001231649"/>
    </source>
</evidence>
<dbReference type="EMBL" id="CM056798">
    <property type="protein sequence ID" value="KAJ8711976.1"/>
    <property type="molecule type" value="Genomic_DNA"/>
</dbReference>
<name>A0ACC2QAG6_9NEOP</name>
<organism evidence="1 2">
    <name type="scientific">Mythimna loreyi</name>
    <dbReference type="NCBI Taxonomy" id="667449"/>
    <lineage>
        <taxon>Eukaryota</taxon>
        <taxon>Metazoa</taxon>
        <taxon>Ecdysozoa</taxon>
        <taxon>Arthropoda</taxon>
        <taxon>Hexapoda</taxon>
        <taxon>Insecta</taxon>
        <taxon>Pterygota</taxon>
        <taxon>Neoptera</taxon>
        <taxon>Endopterygota</taxon>
        <taxon>Lepidoptera</taxon>
        <taxon>Glossata</taxon>
        <taxon>Ditrysia</taxon>
        <taxon>Noctuoidea</taxon>
        <taxon>Noctuidae</taxon>
        <taxon>Noctuinae</taxon>
        <taxon>Hadenini</taxon>
        <taxon>Mythimna</taxon>
    </lineage>
</organism>
<gene>
    <name evidence="1" type="ORF">PYW08_008930</name>
</gene>
<comment type="caution">
    <text evidence="1">The sequence shown here is derived from an EMBL/GenBank/DDBJ whole genome shotgun (WGS) entry which is preliminary data.</text>
</comment>
<reference evidence="1" key="1">
    <citation type="submission" date="2023-03" db="EMBL/GenBank/DDBJ databases">
        <title>Chromosome-level genomes of two armyworms, Mythimna separata and Mythimna loreyi, provide insights into the biosynthesis and reception of sex pheromones.</title>
        <authorList>
            <person name="Zhao H."/>
        </authorList>
    </citation>
    <scope>NUCLEOTIDE SEQUENCE</scope>
    <source>
        <strain evidence="1">BeijingLab</strain>
    </source>
</reference>
<evidence type="ECO:0000313" key="1">
    <source>
        <dbReference type="EMBL" id="KAJ8711976.1"/>
    </source>
</evidence>
<accession>A0ACC2QAG6</accession>
<sequence>MPIEGKTIFHKLWYFLRTYVLILKAFDLFLQGAFLITILLESNIFLLLRRDANEGYHSVLVEDYVMMGAAGAEFALGAAVAWWGRGRRQFAISGWLLATSASGLMVLAFPFAKSNPARVE</sequence>
<protein>
    <submittedName>
        <fullName evidence="1">Uncharacterized protein</fullName>
    </submittedName>
</protein>
<keyword evidence="2" id="KW-1185">Reference proteome</keyword>
<proteinExistence type="predicted"/>
<dbReference type="Proteomes" id="UP001231649">
    <property type="component" value="Chromosome 22"/>
</dbReference>